<evidence type="ECO:0000313" key="2">
    <source>
        <dbReference type="EMBL" id="OXA86162.1"/>
    </source>
</evidence>
<evidence type="ECO:0000313" key="4">
    <source>
        <dbReference type="Proteomes" id="UP000198302"/>
    </source>
</evidence>
<evidence type="ECO:0008006" key="5">
    <source>
        <dbReference type="Google" id="ProtNLM"/>
    </source>
</evidence>
<sequence>MKKILFILFLLCSLISCERKEPNFSKKMIEKLAYMYEDVELGLLPSEYLRLDLYIFTNDKEICRTNNHDLFTYYRKNYFKKFASFEIFLDEVLNREFLLDENSKSFYSFKLNQKIQKEYVSLGFDNFLKKYSEDNVGKEKLKLNTSIIQKNDLSTIKYLLYKNKYDVGFDDHLATYYIQKREDSFR</sequence>
<evidence type="ECO:0000313" key="1">
    <source>
        <dbReference type="EMBL" id="KIO51002.1"/>
    </source>
</evidence>
<dbReference type="EMBL" id="MUGX01000018">
    <property type="protein sequence ID" value="OXA86162.1"/>
    <property type="molecule type" value="Genomic_DNA"/>
</dbReference>
<keyword evidence="4" id="KW-1185">Reference proteome</keyword>
<name>A0A0D0EZG1_9FLAO</name>
<protein>
    <recommendedName>
        <fullName evidence="5">Lipoprotein</fullName>
    </recommendedName>
</protein>
<gene>
    <name evidence="2" type="ORF">B0A73_15035</name>
    <name evidence="1" type="ORF">IW18_20025</name>
</gene>
<evidence type="ECO:0000313" key="3">
    <source>
        <dbReference type="Proteomes" id="UP000032061"/>
    </source>
</evidence>
<dbReference type="Proteomes" id="UP000032061">
    <property type="component" value="Unassembled WGS sequence"/>
</dbReference>
<dbReference type="Proteomes" id="UP000198302">
    <property type="component" value="Unassembled WGS sequence"/>
</dbReference>
<dbReference type="AlphaFoldDB" id="A0A0D0EZG1"/>
<reference evidence="1 3" key="1">
    <citation type="submission" date="2015-01" db="EMBL/GenBank/DDBJ databases">
        <title>Genome of Flavobacterium hibernum DSM 12611.</title>
        <authorList>
            <person name="Stropko S.J."/>
            <person name="Pipes S.E."/>
            <person name="Newman J.D."/>
        </authorList>
    </citation>
    <scope>NUCLEOTIDE SEQUENCE [LARGE SCALE GENOMIC DNA]</scope>
    <source>
        <strain evidence="1 3">DSM 12611</strain>
    </source>
</reference>
<dbReference type="PROSITE" id="PS51257">
    <property type="entry name" value="PROKAR_LIPOPROTEIN"/>
    <property type="match status" value="1"/>
</dbReference>
<comment type="caution">
    <text evidence="1">The sequence shown here is derived from an EMBL/GenBank/DDBJ whole genome shotgun (WGS) entry which is preliminary data.</text>
</comment>
<accession>A0A0D0EZG1</accession>
<dbReference type="EMBL" id="JPRK01000020">
    <property type="protein sequence ID" value="KIO51002.1"/>
    <property type="molecule type" value="Genomic_DNA"/>
</dbReference>
<proteinExistence type="predicted"/>
<reference evidence="2 4" key="2">
    <citation type="submission" date="2016-11" db="EMBL/GenBank/DDBJ databases">
        <title>Whole genomes of Flavobacteriaceae.</title>
        <authorList>
            <person name="Stine C."/>
            <person name="Li C."/>
            <person name="Tadesse D."/>
        </authorList>
    </citation>
    <scope>NUCLEOTIDE SEQUENCE [LARGE SCALE GENOMIC DNA]</scope>
    <source>
        <strain evidence="2 4">ATCC 51468</strain>
    </source>
</reference>
<organism evidence="1 3">
    <name type="scientific">Flavobacterium hibernum</name>
    <dbReference type="NCBI Taxonomy" id="37752"/>
    <lineage>
        <taxon>Bacteria</taxon>
        <taxon>Pseudomonadati</taxon>
        <taxon>Bacteroidota</taxon>
        <taxon>Flavobacteriia</taxon>
        <taxon>Flavobacteriales</taxon>
        <taxon>Flavobacteriaceae</taxon>
        <taxon>Flavobacterium</taxon>
    </lineage>
</organism>